<comment type="caution">
    <text evidence="2">The sequence shown here is derived from an EMBL/GenBank/DDBJ whole genome shotgun (WGS) entry which is preliminary data.</text>
</comment>
<organism evidence="2 3">
    <name type="scientific">Paraburkholderia unamae</name>
    <dbReference type="NCBI Taxonomy" id="219649"/>
    <lineage>
        <taxon>Bacteria</taxon>
        <taxon>Pseudomonadati</taxon>
        <taxon>Pseudomonadota</taxon>
        <taxon>Betaproteobacteria</taxon>
        <taxon>Burkholderiales</taxon>
        <taxon>Burkholderiaceae</taxon>
        <taxon>Paraburkholderia</taxon>
    </lineage>
</organism>
<sequence length="75" mass="8387">MAKEIERLELAVDRDLVLAIGTAKELIETGCKTILTKKGIAFTKSEDLGDLTKRSPESYNSCRKESRTKRKAQTT</sequence>
<feature type="region of interest" description="Disordered" evidence="1">
    <location>
        <begin position="50"/>
        <end position="75"/>
    </location>
</feature>
<gene>
    <name evidence="2" type="ORF">C7402_103454</name>
</gene>
<dbReference type="RefSeq" id="WP_244314792.1">
    <property type="nucleotide sequence ID" value="NZ_QEOB01000003.1"/>
</dbReference>
<reference evidence="2 3" key="1">
    <citation type="submission" date="2018-05" db="EMBL/GenBank/DDBJ databases">
        <title>Genomic Encyclopedia of Type Strains, Phase IV (KMG-V): Genome sequencing to study the core and pangenomes of soil and plant-associated prokaryotes.</title>
        <authorList>
            <person name="Whitman W."/>
        </authorList>
    </citation>
    <scope>NUCLEOTIDE SEQUENCE [LARGE SCALE GENOMIC DNA]</scope>
    <source>
        <strain evidence="2 3">SCZa-39</strain>
    </source>
</reference>
<evidence type="ECO:0000313" key="3">
    <source>
        <dbReference type="Proteomes" id="UP000245712"/>
    </source>
</evidence>
<dbReference type="Proteomes" id="UP000245712">
    <property type="component" value="Unassembled WGS sequence"/>
</dbReference>
<feature type="compositionally biased region" description="Basic residues" evidence="1">
    <location>
        <begin position="66"/>
        <end position="75"/>
    </location>
</feature>
<name>A0ABX5KV75_9BURK</name>
<evidence type="ECO:0000313" key="2">
    <source>
        <dbReference type="EMBL" id="PVX85876.1"/>
    </source>
</evidence>
<keyword evidence="3" id="KW-1185">Reference proteome</keyword>
<dbReference type="EMBL" id="QEOB01000003">
    <property type="protein sequence ID" value="PVX85876.1"/>
    <property type="molecule type" value="Genomic_DNA"/>
</dbReference>
<evidence type="ECO:0000256" key="1">
    <source>
        <dbReference type="SAM" id="MobiDB-lite"/>
    </source>
</evidence>
<protein>
    <submittedName>
        <fullName evidence="2">Uncharacterized protein</fullName>
    </submittedName>
</protein>
<accession>A0ABX5KV75</accession>
<proteinExistence type="predicted"/>